<reference evidence="1 2" key="1">
    <citation type="journal article" date="2012" name="Science">
        <title>The Paleozoic origin of enzymatic lignin decomposition reconstructed from 31 fungal genomes.</title>
        <authorList>
            <person name="Floudas D."/>
            <person name="Binder M."/>
            <person name="Riley R."/>
            <person name="Barry K."/>
            <person name="Blanchette R.A."/>
            <person name="Henrissat B."/>
            <person name="Martinez A.T."/>
            <person name="Otillar R."/>
            <person name="Spatafora J.W."/>
            <person name="Yadav J.S."/>
            <person name="Aerts A."/>
            <person name="Benoit I."/>
            <person name="Boyd A."/>
            <person name="Carlson A."/>
            <person name="Copeland A."/>
            <person name="Coutinho P.M."/>
            <person name="de Vries R.P."/>
            <person name="Ferreira P."/>
            <person name="Findley K."/>
            <person name="Foster B."/>
            <person name="Gaskell J."/>
            <person name="Glotzer D."/>
            <person name="Gorecki P."/>
            <person name="Heitman J."/>
            <person name="Hesse C."/>
            <person name="Hori C."/>
            <person name="Igarashi K."/>
            <person name="Jurgens J.A."/>
            <person name="Kallen N."/>
            <person name="Kersten P."/>
            <person name="Kohler A."/>
            <person name="Kuees U."/>
            <person name="Kumar T.K.A."/>
            <person name="Kuo A."/>
            <person name="LaButti K."/>
            <person name="Larrondo L.F."/>
            <person name="Lindquist E."/>
            <person name="Ling A."/>
            <person name="Lombard V."/>
            <person name="Lucas S."/>
            <person name="Lundell T."/>
            <person name="Martin R."/>
            <person name="McLaughlin D.J."/>
            <person name="Morgenstern I."/>
            <person name="Morin E."/>
            <person name="Murat C."/>
            <person name="Nagy L.G."/>
            <person name="Nolan M."/>
            <person name="Ohm R.A."/>
            <person name="Patyshakuliyeva A."/>
            <person name="Rokas A."/>
            <person name="Ruiz-Duenas F.J."/>
            <person name="Sabat G."/>
            <person name="Salamov A."/>
            <person name="Samejima M."/>
            <person name="Schmutz J."/>
            <person name="Slot J.C."/>
            <person name="St John F."/>
            <person name="Stenlid J."/>
            <person name="Sun H."/>
            <person name="Sun S."/>
            <person name="Syed K."/>
            <person name="Tsang A."/>
            <person name="Wiebenga A."/>
            <person name="Young D."/>
            <person name="Pisabarro A."/>
            <person name="Eastwood D.C."/>
            <person name="Martin F."/>
            <person name="Cullen D."/>
            <person name="Grigoriev I.V."/>
            <person name="Hibbett D.S."/>
        </authorList>
    </citation>
    <scope>NUCLEOTIDE SEQUENCE [LARGE SCALE GENOMIC DNA]</scope>
    <source>
        <strain evidence="1 2">DJM-731 SS1</strain>
    </source>
</reference>
<keyword evidence="2" id="KW-1185">Reference proteome</keyword>
<dbReference type="Gene3D" id="3.80.10.10">
    <property type="entry name" value="Ribonuclease Inhibitor"/>
    <property type="match status" value="1"/>
</dbReference>
<dbReference type="AlphaFoldDB" id="M5FNL0"/>
<dbReference type="Proteomes" id="UP000030653">
    <property type="component" value="Unassembled WGS sequence"/>
</dbReference>
<protein>
    <recommendedName>
        <fullName evidence="3">F-box domain-containing protein</fullName>
    </recommendedName>
</protein>
<organism evidence="1 2">
    <name type="scientific">Dacryopinax primogenitus (strain DJM 731)</name>
    <name type="common">Brown rot fungus</name>
    <dbReference type="NCBI Taxonomy" id="1858805"/>
    <lineage>
        <taxon>Eukaryota</taxon>
        <taxon>Fungi</taxon>
        <taxon>Dikarya</taxon>
        <taxon>Basidiomycota</taxon>
        <taxon>Agaricomycotina</taxon>
        <taxon>Dacrymycetes</taxon>
        <taxon>Dacrymycetales</taxon>
        <taxon>Dacrymycetaceae</taxon>
        <taxon>Dacryopinax</taxon>
    </lineage>
</organism>
<dbReference type="HOGENOM" id="CLU_517799_0_0_1"/>
<dbReference type="GeneID" id="63684338"/>
<dbReference type="EMBL" id="JH795876">
    <property type="protein sequence ID" value="EJT97630.1"/>
    <property type="molecule type" value="Genomic_DNA"/>
</dbReference>
<evidence type="ECO:0008006" key="3">
    <source>
        <dbReference type="Google" id="ProtNLM"/>
    </source>
</evidence>
<dbReference type="InterPro" id="IPR032675">
    <property type="entry name" value="LRR_dom_sf"/>
</dbReference>
<proteinExistence type="predicted"/>
<dbReference type="RefSeq" id="XP_040624528.1">
    <property type="nucleotide sequence ID" value="XM_040769276.1"/>
</dbReference>
<evidence type="ECO:0000313" key="1">
    <source>
        <dbReference type="EMBL" id="EJT97630.1"/>
    </source>
</evidence>
<accession>M5FNL0</accession>
<dbReference type="OrthoDB" id="3256525at2759"/>
<evidence type="ECO:0000313" key="2">
    <source>
        <dbReference type="Proteomes" id="UP000030653"/>
    </source>
</evidence>
<sequence length="526" mass="60680">MLLWARKDFARQPLSLQLYLFPIDAFVTWMIPYNDPCTALARCPVEIWCEILRYATEAEGPDMQEDPLRMERFYLEGAYSDEITDAYEDRLNAVVDMRNFAAVCRLWHAILYPLRLRWVILNQKDQLKGVSDSVNNLCKREPVGRWTKRLEVRARITHGELMERFDDPHGRKQPPIARMLQCCPQLEEFISMTSALSYPALCSDLITNCGRTLRTVILRSSNAQQFDDIVNLLLYCPRLEYLHFGGPRYDPPTTSAEWDHPGARFGRSLNLKDIPQILFTRRLALRVLIWEVKHSDPSEQLTFARLFGMLRLPRLRHLGLHMNEWSGVVDDSQFMQSQMLPMLSQPGVSLSSLSLTRTTAGARNRHSLAFLELCPNLHTLAFHLPHTSAYDLSLYLRAPLYCLRHVVLHEFFYNPPEFSPFLLAEHTSTVLRIFKLLCRLTLFPNLCWIQLSDVHAVSDETRVLRASHGDFPEEYRGLMHILLRLAHVRRLALVDGEGMHIGPDFASPAWYYAWGWEGIGVSGSVG</sequence>
<name>M5FNL0_DACPD</name>
<gene>
    <name evidence="1" type="ORF">DACRYDRAFT_111672</name>
</gene>